<dbReference type="Proteomes" id="UP001150879">
    <property type="component" value="Unassembled WGS sequence"/>
</dbReference>
<dbReference type="EMBL" id="JAPQKP010000003">
    <property type="protein sequence ID" value="KAJ5199947.1"/>
    <property type="molecule type" value="Genomic_DNA"/>
</dbReference>
<reference evidence="1" key="2">
    <citation type="journal article" date="2023" name="IMA Fungus">
        <title>Comparative genomic study of the Penicillium genus elucidates a diverse pangenome and 15 lateral gene transfer events.</title>
        <authorList>
            <person name="Petersen C."/>
            <person name="Sorensen T."/>
            <person name="Nielsen M.R."/>
            <person name="Sondergaard T.E."/>
            <person name="Sorensen J.L."/>
            <person name="Fitzpatrick D.A."/>
            <person name="Frisvad J.C."/>
            <person name="Nielsen K.L."/>
        </authorList>
    </citation>
    <scope>NUCLEOTIDE SEQUENCE</scope>
    <source>
        <strain evidence="1">IBT 16849</strain>
    </source>
</reference>
<gene>
    <name evidence="1" type="ORF">N7472_005151</name>
</gene>
<sequence>MTRCGSMSVLTIKTESYETLGQFKLAPIVARGGQNATDSLPAARASTEEFSVYIRKAREVGH</sequence>
<reference evidence="1" key="1">
    <citation type="submission" date="2022-11" db="EMBL/GenBank/DDBJ databases">
        <authorList>
            <person name="Petersen C."/>
        </authorList>
    </citation>
    <scope>NUCLEOTIDE SEQUENCE</scope>
    <source>
        <strain evidence="1">IBT 16849</strain>
    </source>
</reference>
<proteinExistence type="predicted"/>
<evidence type="ECO:0000313" key="1">
    <source>
        <dbReference type="EMBL" id="KAJ5199947.1"/>
    </source>
</evidence>
<protein>
    <submittedName>
        <fullName evidence="1">Uncharacterized protein</fullName>
    </submittedName>
</protein>
<comment type="caution">
    <text evidence="1">The sequence shown here is derived from an EMBL/GenBank/DDBJ whole genome shotgun (WGS) entry which is preliminary data.</text>
</comment>
<organism evidence="1 2">
    <name type="scientific">Penicillium cf. griseofulvum</name>
    <dbReference type="NCBI Taxonomy" id="2972120"/>
    <lineage>
        <taxon>Eukaryota</taxon>
        <taxon>Fungi</taxon>
        <taxon>Dikarya</taxon>
        <taxon>Ascomycota</taxon>
        <taxon>Pezizomycotina</taxon>
        <taxon>Eurotiomycetes</taxon>
        <taxon>Eurotiomycetidae</taxon>
        <taxon>Eurotiales</taxon>
        <taxon>Aspergillaceae</taxon>
        <taxon>Penicillium</taxon>
    </lineage>
</organism>
<accession>A0A9W9JQE7</accession>
<dbReference type="OrthoDB" id="10298371at2759"/>
<evidence type="ECO:0000313" key="2">
    <source>
        <dbReference type="Proteomes" id="UP001150879"/>
    </source>
</evidence>
<keyword evidence="2" id="KW-1185">Reference proteome</keyword>
<name>A0A9W9JQE7_9EURO</name>
<dbReference type="AlphaFoldDB" id="A0A9W9JQE7"/>